<keyword evidence="1" id="KW-0812">Transmembrane</keyword>
<dbReference type="InterPro" id="IPR021899">
    <property type="entry name" value="DUF3511"/>
</dbReference>
<feature type="transmembrane region" description="Helical" evidence="1">
    <location>
        <begin position="108"/>
        <end position="132"/>
    </location>
</feature>
<sequence length="144" mass="16453">MEDFHRSSSYGNYGQNMQIESYYGAPRPHDFRSYSVSYVQTQMVGPKDLKLKKGKSVSGSLTKSWSLTDPEIKRKKRVASYKMYSVEGKVKGSFRKSFRWLKDKYTKLSVSLLFTIIGITTIFSPSLFQLIITAEAAISFNGYN</sequence>
<dbReference type="PANTHER" id="PTHR33193">
    <property type="entry name" value="DOMAIN PROTEIN, PUTATIVE (DUF3511)-RELATED"/>
    <property type="match status" value="1"/>
</dbReference>
<evidence type="ECO:0000256" key="1">
    <source>
        <dbReference type="SAM" id="Phobius"/>
    </source>
</evidence>
<evidence type="ECO:0000313" key="2">
    <source>
        <dbReference type="EMBL" id="KAK7283184.1"/>
    </source>
</evidence>
<keyword evidence="1" id="KW-0472">Membrane</keyword>
<keyword evidence="1" id="KW-1133">Transmembrane helix</keyword>
<name>A0AAN9INC9_CROPI</name>
<accession>A0AAN9INC9</accession>
<keyword evidence="3" id="KW-1185">Reference proteome</keyword>
<reference evidence="2 3" key="1">
    <citation type="submission" date="2024-01" db="EMBL/GenBank/DDBJ databases">
        <title>The genomes of 5 underutilized Papilionoideae crops provide insights into root nodulation and disease resistanc.</title>
        <authorList>
            <person name="Yuan L."/>
        </authorList>
    </citation>
    <scope>NUCLEOTIDE SEQUENCE [LARGE SCALE GENOMIC DNA]</scope>
    <source>
        <strain evidence="2">ZHUSHIDOU_FW_LH</strain>
        <tissue evidence="2">Leaf</tissue>
    </source>
</reference>
<dbReference type="EMBL" id="JAYWIO010000002">
    <property type="protein sequence ID" value="KAK7283184.1"/>
    <property type="molecule type" value="Genomic_DNA"/>
</dbReference>
<dbReference type="AlphaFoldDB" id="A0AAN9INC9"/>
<organism evidence="2 3">
    <name type="scientific">Crotalaria pallida</name>
    <name type="common">Smooth rattlebox</name>
    <name type="synonym">Crotalaria striata</name>
    <dbReference type="NCBI Taxonomy" id="3830"/>
    <lineage>
        <taxon>Eukaryota</taxon>
        <taxon>Viridiplantae</taxon>
        <taxon>Streptophyta</taxon>
        <taxon>Embryophyta</taxon>
        <taxon>Tracheophyta</taxon>
        <taxon>Spermatophyta</taxon>
        <taxon>Magnoliopsida</taxon>
        <taxon>eudicotyledons</taxon>
        <taxon>Gunneridae</taxon>
        <taxon>Pentapetalae</taxon>
        <taxon>rosids</taxon>
        <taxon>fabids</taxon>
        <taxon>Fabales</taxon>
        <taxon>Fabaceae</taxon>
        <taxon>Papilionoideae</taxon>
        <taxon>50 kb inversion clade</taxon>
        <taxon>genistoids sensu lato</taxon>
        <taxon>core genistoids</taxon>
        <taxon>Crotalarieae</taxon>
        <taxon>Crotalaria</taxon>
    </lineage>
</organism>
<dbReference type="Pfam" id="PF12023">
    <property type="entry name" value="DUF3511"/>
    <property type="match status" value="1"/>
</dbReference>
<evidence type="ECO:0000313" key="3">
    <source>
        <dbReference type="Proteomes" id="UP001372338"/>
    </source>
</evidence>
<dbReference type="PANTHER" id="PTHR33193:SF62">
    <property type="entry name" value="FAMILY ABC TRANSPORTER, PUTATIVE (DUF3511)-RELATED"/>
    <property type="match status" value="1"/>
</dbReference>
<dbReference type="Proteomes" id="UP001372338">
    <property type="component" value="Unassembled WGS sequence"/>
</dbReference>
<gene>
    <name evidence="2" type="ORF">RIF29_12552</name>
</gene>
<protein>
    <submittedName>
        <fullName evidence="2">Uncharacterized protein</fullName>
    </submittedName>
</protein>
<comment type="caution">
    <text evidence="2">The sequence shown here is derived from an EMBL/GenBank/DDBJ whole genome shotgun (WGS) entry which is preliminary data.</text>
</comment>
<proteinExistence type="predicted"/>